<dbReference type="InterPro" id="IPR038579">
    <property type="entry name" value="Ribosomal_eS21_sf"/>
</dbReference>
<evidence type="ECO:0000256" key="4">
    <source>
        <dbReference type="SAM" id="Phobius"/>
    </source>
</evidence>
<comment type="similarity">
    <text evidence="1">Belongs to the eukaryotic ribosomal protein eS21 family.</text>
</comment>
<dbReference type="GO" id="GO:1990904">
    <property type="term" value="C:ribonucleoprotein complex"/>
    <property type="evidence" value="ECO:0007669"/>
    <property type="project" value="UniProtKB-KW"/>
</dbReference>
<organism evidence="5 6">
    <name type="scientific">Myodes glareolus</name>
    <name type="common">Bank vole</name>
    <name type="synonym">Clethrionomys glareolus</name>
    <dbReference type="NCBI Taxonomy" id="447135"/>
    <lineage>
        <taxon>Eukaryota</taxon>
        <taxon>Metazoa</taxon>
        <taxon>Chordata</taxon>
        <taxon>Craniata</taxon>
        <taxon>Vertebrata</taxon>
        <taxon>Euteleostomi</taxon>
        <taxon>Mammalia</taxon>
        <taxon>Eutheria</taxon>
        <taxon>Euarchontoglires</taxon>
        <taxon>Glires</taxon>
        <taxon>Rodentia</taxon>
        <taxon>Myomorpha</taxon>
        <taxon>Muroidea</taxon>
        <taxon>Cricetidae</taxon>
        <taxon>Arvicolinae</taxon>
        <taxon>Myodes</taxon>
    </lineage>
</organism>
<accession>A0AAW0HES1</accession>
<evidence type="ECO:0000256" key="2">
    <source>
        <dbReference type="ARBA" id="ARBA00022980"/>
    </source>
</evidence>
<proteinExistence type="inferred from homology"/>
<evidence type="ECO:0000313" key="5">
    <source>
        <dbReference type="EMBL" id="KAK7801399.1"/>
    </source>
</evidence>
<reference evidence="5 6" key="1">
    <citation type="journal article" date="2023" name="bioRxiv">
        <title>Conserved and derived expression patterns and positive selection on dental genes reveal complex evolutionary context of ever-growing rodent molars.</title>
        <authorList>
            <person name="Calamari Z.T."/>
            <person name="Song A."/>
            <person name="Cohen E."/>
            <person name="Akter M."/>
            <person name="Roy R.D."/>
            <person name="Hallikas O."/>
            <person name="Christensen M.M."/>
            <person name="Li P."/>
            <person name="Marangoni P."/>
            <person name="Jernvall J."/>
            <person name="Klein O.D."/>
        </authorList>
    </citation>
    <scope>NUCLEOTIDE SEQUENCE [LARGE SCALE GENOMIC DNA]</scope>
    <source>
        <strain evidence="5">V071</strain>
    </source>
</reference>
<evidence type="ECO:0000256" key="1">
    <source>
        <dbReference type="ARBA" id="ARBA00010228"/>
    </source>
</evidence>
<dbReference type="Proteomes" id="UP001488838">
    <property type="component" value="Unassembled WGS sequence"/>
</dbReference>
<dbReference type="GO" id="GO:0003735">
    <property type="term" value="F:structural constituent of ribosome"/>
    <property type="evidence" value="ECO:0007669"/>
    <property type="project" value="InterPro"/>
</dbReference>
<dbReference type="PANTHER" id="PTHR10442">
    <property type="entry name" value="40S RIBOSOMAL PROTEIN S21"/>
    <property type="match status" value="1"/>
</dbReference>
<keyword evidence="2" id="KW-0689">Ribosomal protein</keyword>
<evidence type="ECO:0000256" key="3">
    <source>
        <dbReference type="ARBA" id="ARBA00023274"/>
    </source>
</evidence>
<keyword evidence="4" id="KW-0812">Transmembrane</keyword>
<comment type="caution">
    <text evidence="5">The sequence shown here is derived from an EMBL/GenBank/DDBJ whole genome shotgun (WGS) entry which is preliminary data.</text>
</comment>
<evidence type="ECO:0000313" key="6">
    <source>
        <dbReference type="Proteomes" id="UP001488838"/>
    </source>
</evidence>
<dbReference type="Pfam" id="PF01249">
    <property type="entry name" value="Ribosomal_S21e"/>
    <property type="match status" value="1"/>
</dbReference>
<dbReference type="InterPro" id="IPR001931">
    <property type="entry name" value="Ribosomal_eS21"/>
</dbReference>
<gene>
    <name evidence="5" type="ORF">U0070_001186</name>
</gene>
<keyword evidence="4" id="KW-0472">Membrane</keyword>
<protein>
    <submittedName>
        <fullName evidence="5">Uncharacterized protein</fullName>
    </submittedName>
</protein>
<keyword evidence="3" id="KW-0687">Ribonucleoprotein</keyword>
<dbReference type="EMBL" id="JBBHLL010000506">
    <property type="protein sequence ID" value="KAK7801399.1"/>
    <property type="molecule type" value="Genomic_DNA"/>
</dbReference>
<dbReference type="GO" id="GO:0005840">
    <property type="term" value="C:ribosome"/>
    <property type="evidence" value="ECO:0007669"/>
    <property type="project" value="UniProtKB-KW"/>
</dbReference>
<dbReference type="GO" id="GO:0006412">
    <property type="term" value="P:translation"/>
    <property type="evidence" value="ECO:0007669"/>
    <property type="project" value="InterPro"/>
</dbReference>
<feature type="transmembrane region" description="Helical" evidence="4">
    <location>
        <begin position="53"/>
        <end position="72"/>
    </location>
</feature>
<dbReference type="Gene3D" id="3.30.1230.20">
    <property type="match status" value="1"/>
</dbReference>
<keyword evidence="6" id="KW-1185">Reference proteome</keyword>
<sequence length="93" mass="10358">MQNNMGEFMDLYVPWKYTTINLIIGPKDRASIQMNVAEVDRVTGQFNGQFKTYTISGAILMMGFLCVTALAAHSVDQAGLRVTEIRLPQSPEC</sequence>
<dbReference type="AlphaFoldDB" id="A0AAW0HES1"/>
<keyword evidence="4" id="KW-1133">Transmembrane helix</keyword>
<name>A0AAW0HES1_MYOGA</name>